<dbReference type="EMBL" id="VWPK01000029">
    <property type="protein sequence ID" value="KAA5610700.1"/>
    <property type="molecule type" value="Genomic_DNA"/>
</dbReference>
<evidence type="ECO:0000313" key="1">
    <source>
        <dbReference type="EMBL" id="KAA5610700.1"/>
    </source>
</evidence>
<name>A0A5M6IQY1_9PROT</name>
<evidence type="ECO:0000313" key="2">
    <source>
        <dbReference type="Proteomes" id="UP000325255"/>
    </source>
</evidence>
<accession>A0A5M6IQY1</accession>
<gene>
    <name evidence="1" type="ORF">F1189_18180</name>
</gene>
<keyword evidence="2" id="KW-1185">Reference proteome</keyword>
<protein>
    <submittedName>
        <fullName evidence="1">Uncharacterized protein</fullName>
    </submittedName>
</protein>
<sequence>MHEDRSPIDRRRLATMLGAMVPVATIAAATPEGRPVTTLGLLRDLGSVHVPAEVTRIRTSGHSEPGTGGAEYVAVAGGGRHRQHSADGRWWVLAPDQVVTPARFGALPGANALAALQRAVNFIEEERGRGVLDFEGGSYPLGGGSLVIDPVRTGLRGNGARLTFQGGGTAAITCRSRPDTPPYGHAAFPWEGFTLTGPGRGGNVDGILFDTPTPLLSSRVLASGLAIHGFRCGIRMANRAYALKLVGLDIYDCRTCVEFSGGDDAGENISFVSCLLFNSELAVLNRGAELYFFGCSLDYCSRLFVGHGTVSFVCCHFEISRPTAAGQIPFELTDAGDLTLDGGMLMISGVDFDRGPAHEYMFLARNRYSVVRLRNVSAWNWRTTSGALLGGAGRLFCSGLAGGGNKQVPAVTKRDSVHNLFGSGGSFETASIAVNCWLTGGTRRLDRHGVAWANGEQEYGRASLSISDRCAASGKRSLRFARTGVGGGTESTLFLAAPIPPRCSVGLDFAWRVPVAIGGAGTAELYFQALFARFIGSDAAGLPMLGESLLIGEASRAVRLGSAMPGFERIAFTTTYSDPTSPCDGYAPDWATHVLLTMNPVNMPPGIEIHIDDLAAYAL</sequence>
<dbReference type="Proteomes" id="UP000325255">
    <property type="component" value="Unassembled WGS sequence"/>
</dbReference>
<dbReference type="SUPFAM" id="SSF51126">
    <property type="entry name" value="Pectin lyase-like"/>
    <property type="match status" value="1"/>
</dbReference>
<dbReference type="OrthoDB" id="7432499at2"/>
<dbReference type="InterPro" id="IPR012334">
    <property type="entry name" value="Pectin_lyas_fold"/>
</dbReference>
<dbReference type="AlphaFoldDB" id="A0A5M6IQY1"/>
<proteinExistence type="predicted"/>
<comment type="caution">
    <text evidence="1">The sequence shown here is derived from an EMBL/GenBank/DDBJ whole genome shotgun (WGS) entry which is preliminary data.</text>
</comment>
<reference evidence="1 2" key="1">
    <citation type="submission" date="2019-09" db="EMBL/GenBank/DDBJ databases">
        <title>Genome sequence of Rhodovastum atsumiense, a diverse member of the Acetobacteraceae family of non-sulfur purple photosynthetic bacteria.</title>
        <authorList>
            <person name="Meyer T."/>
            <person name="Kyndt J."/>
        </authorList>
    </citation>
    <scope>NUCLEOTIDE SEQUENCE [LARGE SCALE GENOMIC DNA]</scope>
    <source>
        <strain evidence="1 2">DSM 21279</strain>
    </source>
</reference>
<dbReference type="Gene3D" id="2.160.20.10">
    <property type="entry name" value="Single-stranded right-handed beta-helix, Pectin lyase-like"/>
    <property type="match status" value="1"/>
</dbReference>
<dbReference type="InterPro" id="IPR011050">
    <property type="entry name" value="Pectin_lyase_fold/virulence"/>
</dbReference>
<organism evidence="1 2">
    <name type="scientific">Rhodovastum atsumiense</name>
    <dbReference type="NCBI Taxonomy" id="504468"/>
    <lineage>
        <taxon>Bacteria</taxon>
        <taxon>Pseudomonadati</taxon>
        <taxon>Pseudomonadota</taxon>
        <taxon>Alphaproteobacteria</taxon>
        <taxon>Acetobacterales</taxon>
        <taxon>Acetobacteraceae</taxon>
        <taxon>Rhodovastum</taxon>
    </lineage>
</organism>
<dbReference type="RefSeq" id="WP_150042286.1">
    <property type="nucleotide sequence ID" value="NZ_OW485601.1"/>
</dbReference>